<keyword evidence="2 3" id="KW-0786">Thiamine pyrophosphate</keyword>
<evidence type="ECO:0000259" key="4">
    <source>
        <dbReference type="Pfam" id="PF00205"/>
    </source>
</evidence>
<dbReference type="InterPro" id="IPR012000">
    <property type="entry name" value="Thiamin_PyroP_enz_cen_dom"/>
</dbReference>
<dbReference type="InterPro" id="IPR029035">
    <property type="entry name" value="DHS-like_NAD/FAD-binding_dom"/>
</dbReference>
<evidence type="ECO:0000256" key="2">
    <source>
        <dbReference type="ARBA" id="ARBA00023052"/>
    </source>
</evidence>
<dbReference type="Pfam" id="PF02776">
    <property type="entry name" value="TPP_enzyme_N"/>
    <property type="match status" value="1"/>
</dbReference>
<protein>
    <submittedName>
        <fullName evidence="7">Acetolactate synthase</fullName>
    </submittedName>
</protein>
<reference evidence="7" key="1">
    <citation type="submission" date="2014-05" db="EMBL/GenBank/DDBJ databases">
        <title>The transcriptome of the halophilic microalga Tetraselmis sp. GSL018 isolated from the Great Salt Lake, Utah.</title>
        <authorList>
            <person name="Jinkerson R.E."/>
            <person name="D'Adamo S."/>
            <person name="Posewitz M.C."/>
        </authorList>
    </citation>
    <scope>NUCLEOTIDE SEQUENCE</scope>
    <source>
        <strain evidence="7">GSL018</strain>
    </source>
</reference>
<dbReference type="EMBL" id="GBEZ01001731">
    <property type="protein sequence ID" value="JAC83267.1"/>
    <property type="molecule type" value="Transcribed_RNA"/>
</dbReference>
<feature type="domain" description="Thiamine pyrophosphate enzyme TPP-binding" evidence="5">
    <location>
        <begin position="417"/>
        <end position="561"/>
    </location>
</feature>
<dbReference type="PANTHER" id="PTHR18968">
    <property type="entry name" value="THIAMINE PYROPHOSPHATE ENZYMES"/>
    <property type="match status" value="1"/>
</dbReference>
<dbReference type="Pfam" id="PF02775">
    <property type="entry name" value="TPP_enzyme_C"/>
    <property type="match status" value="1"/>
</dbReference>
<dbReference type="InterPro" id="IPR014710">
    <property type="entry name" value="RmlC-like_jellyroll"/>
</dbReference>
<dbReference type="SUPFAM" id="SSF52467">
    <property type="entry name" value="DHS-like NAD/FAD-binding domain"/>
    <property type="match status" value="1"/>
</dbReference>
<dbReference type="AlphaFoldDB" id="A0A061SDN4"/>
<gene>
    <name evidence="7" type="ORF">TSPGSL018_3757</name>
</gene>
<dbReference type="Gene3D" id="3.40.50.970">
    <property type="match status" value="2"/>
</dbReference>
<dbReference type="PANTHER" id="PTHR18968:SF13">
    <property type="entry name" value="ACETOLACTATE SYNTHASE CATALYTIC SUBUNIT, MITOCHONDRIAL"/>
    <property type="match status" value="1"/>
</dbReference>
<dbReference type="InterPro" id="IPR012001">
    <property type="entry name" value="Thiamin_PyroP_enz_TPP-bd_dom"/>
</dbReference>
<organism evidence="7">
    <name type="scientific">Tetraselmis sp. GSL018</name>
    <dbReference type="NCBI Taxonomy" id="582737"/>
    <lineage>
        <taxon>Eukaryota</taxon>
        <taxon>Viridiplantae</taxon>
        <taxon>Chlorophyta</taxon>
        <taxon>core chlorophytes</taxon>
        <taxon>Chlorodendrophyceae</taxon>
        <taxon>Chlorodendrales</taxon>
        <taxon>Chlorodendraceae</taxon>
        <taxon>Tetraselmis</taxon>
    </lineage>
</organism>
<evidence type="ECO:0000256" key="3">
    <source>
        <dbReference type="RuleBase" id="RU362132"/>
    </source>
</evidence>
<dbReference type="Gene3D" id="3.40.50.1220">
    <property type="entry name" value="TPP-binding domain"/>
    <property type="match status" value="1"/>
</dbReference>
<dbReference type="GO" id="GO:0030976">
    <property type="term" value="F:thiamine pyrophosphate binding"/>
    <property type="evidence" value="ECO:0007669"/>
    <property type="project" value="InterPro"/>
</dbReference>
<feature type="domain" description="Thiamine pyrophosphate enzyme central" evidence="4">
    <location>
        <begin position="201"/>
        <end position="336"/>
    </location>
</feature>
<dbReference type="GO" id="GO:0050660">
    <property type="term" value="F:flavin adenine dinucleotide binding"/>
    <property type="evidence" value="ECO:0007669"/>
    <property type="project" value="TreeGrafter"/>
</dbReference>
<evidence type="ECO:0000259" key="6">
    <source>
        <dbReference type="Pfam" id="PF02776"/>
    </source>
</evidence>
<dbReference type="InterPro" id="IPR045229">
    <property type="entry name" value="TPP_enz"/>
</dbReference>
<dbReference type="Gene3D" id="2.60.120.10">
    <property type="entry name" value="Jelly Rolls"/>
    <property type="match status" value="1"/>
</dbReference>
<dbReference type="GO" id="GO:0009099">
    <property type="term" value="P:L-valine biosynthetic process"/>
    <property type="evidence" value="ECO:0007669"/>
    <property type="project" value="TreeGrafter"/>
</dbReference>
<sequence>MESKTVAEVLVQALVDAGVTHVFGGHGGAVIPLIEAVIEHPKLEWILTRNEGGASLAAAAHSKLKAGRGIGAVIATSGPGATNLTTGLVSAVKDNLPLVALTGLKPSYKSGLTDFQDLEAARLFAGVLLFSHRVMHPVQAPQLMRDALAYAVSQRTAVHLSIPEDIQGYVLAPEQQLPIKAMGDQILLRKSLSSEEALLETATYLTQRRRSRIIIGVGHLAVHVGSQVLALAERLNAPIVTRLDAKGAVDESHPLCLGVVGVHGNPGLEVSRDMIESADCIVSVGIEDQMLAQLVLTDGIQSKDLVLIQPDTANFTGRFFLAAAAVGDLGHSLDRLLAEIPEDGGGRAGPLGEREEQFPITLAWERLKAGHWRQQKQETARFVARTEDPSSDRFCHPSHVYAALNRRLGPEDTLCVDVGDQTLWAAMLGHLTRGTRTLSDEFMGTMGYALPAAIAASLTQRRGTHVVVAGDGAVQMTVGELATAVQHGCRVVVVVFCNESLGRVKFGFGGKSIPGTELRNPDFVQLARAYGAGGAHVGSGPEADGAIERAWAAEGVFVVQVAVDPALRAEMAKMHDVHAISALARRLSDVLPESMAGLRRPQAMVKLAEHFQRVHGGGEFSEDELAAIRAVITRWREEFEREPSAERTDSGLASYMMQKIHMLGTGRYSSECYPGCGCWDPAPRASGGPAAGGGRTVELHKGGGLLDGPQDEGFPGPRPAELLRSAVGIDVGDPREFGRRWRAAAEHLFQAKAGGAGELEELLRTGRSNGRQMSWCVMDIAPHQDLPLHAHPNIEVIYVARGTLQELRFSGPPVTRRFEQDDQGHPLGPNLEHCRATFQRKAHEQGSFLVNEVGSIHQSFTSDDEAVLLVLWGGCHANILRTKLPKQAYEEGFRPVELTGASVGSK</sequence>
<accession>A0A061SDN4</accession>
<dbReference type="GO" id="GO:0003984">
    <property type="term" value="F:acetolactate synthase activity"/>
    <property type="evidence" value="ECO:0007669"/>
    <property type="project" value="TreeGrafter"/>
</dbReference>
<dbReference type="InterPro" id="IPR011051">
    <property type="entry name" value="RmlC_Cupin_sf"/>
</dbReference>
<comment type="similarity">
    <text evidence="1 3">Belongs to the TPP enzyme family.</text>
</comment>
<dbReference type="GO" id="GO:0005948">
    <property type="term" value="C:acetolactate synthase complex"/>
    <property type="evidence" value="ECO:0007669"/>
    <property type="project" value="TreeGrafter"/>
</dbReference>
<evidence type="ECO:0000256" key="1">
    <source>
        <dbReference type="ARBA" id="ARBA00007812"/>
    </source>
</evidence>
<dbReference type="Pfam" id="PF00205">
    <property type="entry name" value="TPP_enzyme_M"/>
    <property type="match status" value="1"/>
</dbReference>
<name>A0A061SDN4_9CHLO</name>
<proteinExistence type="inferred from homology"/>
<dbReference type="SUPFAM" id="SSF52518">
    <property type="entry name" value="Thiamin diphosphate-binding fold (THDP-binding)"/>
    <property type="match status" value="2"/>
</dbReference>
<dbReference type="GO" id="GO:0005739">
    <property type="term" value="C:mitochondrion"/>
    <property type="evidence" value="ECO:0007669"/>
    <property type="project" value="TreeGrafter"/>
</dbReference>
<evidence type="ECO:0000313" key="7">
    <source>
        <dbReference type="EMBL" id="JAC83267.1"/>
    </source>
</evidence>
<dbReference type="GO" id="GO:0009097">
    <property type="term" value="P:isoleucine biosynthetic process"/>
    <property type="evidence" value="ECO:0007669"/>
    <property type="project" value="TreeGrafter"/>
</dbReference>
<dbReference type="InterPro" id="IPR011766">
    <property type="entry name" value="TPP_enzyme_TPP-bd"/>
</dbReference>
<dbReference type="SUPFAM" id="SSF51182">
    <property type="entry name" value="RmlC-like cupins"/>
    <property type="match status" value="1"/>
</dbReference>
<feature type="domain" description="Thiamine pyrophosphate enzyme N-terminal TPP-binding" evidence="6">
    <location>
        <begin position="5"/>
        <end position="116"/>
    </location>
</feature>
<dbReference type="GO" id="GO:0000287">
    <property type="term" value="F:magnesium ion binding"/>
    <property type="evidence" value="ECO:0007669"/>
    <property type="project" value="InterPro"/>
</dbReference>
<dbReference type="InterPro" id="IPR029061">
    <property type="entry name" value="THDP-binding"/>
</dbReference>
<evidence type="ECO:0000259" key="5">
    <source>
        <dbReference type="Pfam" id="PF02775"/>
    </source>
</evidence>